<gene>
    <name evidence="4" type="ORF">EI547_12295</name>
</gene>
<evidence type="ECO:0000256" key="2">
    <source>
        <dbReference type="ARBA" id="ARBA00023136"/>
    </source>
</evidence>
<protein>
    <recommendedName>
        <fullName evidence="6">TonB-dependent receptor-like beta-barrel domain-containing protein</fullName>
    </recommendedName>
</protein>
<evidence type="ECO:0000256" key="1">
    <source>
        <dbReference type="ARBA" id="ARBA00004442"/>
    </source>
</evidence>
<dbReference type="SUPFAM" id="SSF56935">
    <property type="entry name" value="Porins"/>
    <property type="match status" value="1"/>
</dbReference>
<accession>A0ABR9G012</accession>
<evidence type="ECO:0000313" key="4">
    <source>
        <dbReference type="EMBL" id="MBE0464228.1"/>
    </source>
</evidence>
<comment type="caution">
    <text evidence="4">The sequence shown here is derived from an EMBL/GenBank/DDBJ whole genome shotgun (WGS) entry which is preliminary data.</text>
</comment>
<evidence type="ECO:0000256" key="3">
    <source>
        <dbReference type="ARBA" id="ARBA00023237"/>
    </source>
</evidence>
<comment type="subcellular location">
    <subcellularLocation>
        <location evidence="1">Cell outer membrane</location>
    </subcellularLocation>
</comment>
<dbReference type="Proteomes" id="UP001645038">
    <property type="component" value="Unassembled WGS sequence"/>
</dbReference>
<dbReference type="InterPro" id="IPR036942">
    <property type="entry name" value="Beta-barrel_TonB_sf"/>
</dbReference>
<keyword evidence="3" id="KW-0998">Cell outer membrane</keyword>
<name>A0ABR9G012_9GAMM</name>
<keyword evidence="2" id="KW-0472">Membrane</keyword>
<keyword evidence="5" id="KW-1185">Reference proteome</keyword>
<evidence type="ECO:0008006" key="6">
    <source>
        <dbReference type="Google" id="ProtNLM"/>
    </source>
</evidence>
<evidence type="ECO:0000313" key="5">
    <source>
        <dbReference type="Proteomes" id="UP001645038"/>
    </source>
</evidence>
<dbReference type="RefSeq" id="WP_192538745.1">
    <property type="nucleotide sequence ID" value="NZ_RRZB01000029.1"/>
</dbReference>
<reference evidence="4 5" key="1">
    <citation type="submission" date="2020-07" db="EMBL/GenBank/DDBJ databases">
        <title>Halophilic bacteria isolated from french cheeses.</title>
        <authorList>
            <person name="Kothe C.I."/>
            <person name="Farah-Kraiem B."/>
            <person name="Renault P."/>
            <person name="Dridi B."/>
        </authorList>
    </citation>
    <scope>NUCLEOTIDE SEQUENCE [LARGE SCALE GENOMIC DNA]</scope>
    <source>
        <strain evidence="4 5">FME20</strain>
    </source>
</reference>
<sequence length="177" mass="20144">MIFRSHIDTAYETGIPHNYQVYTTADVAFTGIDGQISYRVTPEARVTVFGDYVDTELKSEVFGYYDPDYATDNLPRMSPARLGARFDWASGPVTADLEYYHTFMQDKVAVYETPTDGYGMLNATLAYSLDMNGWNELELYLRGSNLTNELAFVHTSFVKDQSPLRGRNFVAGMRYLF</sequence>
<organism evidence="4 5">
    <name type="scientific">Halomonas colorata</name>
    <dbReference type="NCBI Taxonomy" id="2742615"/>
    <lineage>
        <taxon>Bacteria</taxon>
        <taxon>Pseudomonadati</taxon>
        <taxon>Pseudomonadota</taxon>
        <taxon>Gammaproteobacteria</taxon>
        <taxon>Oceanospirillales</taxon>
        <taxon>Halomonadaceae</taxon>
        <taxon>Halomonas</taxon>
    </lineage>
</organism>
<proteinExistence type="predicted"/>
<dbReference type="EMBL" id="RRZB01000029">
    <property type="protein sequence ID" value="MBE0464228.1"/>
    <property type="molecule type" value="Genomic_DNA"/>
</dbReference>
<dbReference type="Gene3D" id="2.40.170.20">
    <property type="entry name" value="TonB-dependent receptor, beta-barrel domain"/>
    <property type="match status" value="1"/>
</dbReference>